<evidence type="ECO:0000256" key="2">
    <source>
        <dbReference type="ARBA" id="ARBA00012513"/>
    </source>
</evidence>
<protein>
    <recommendedName>
        <fullName evidence="2">non-specific serine/threonine protein kinase</fullName>
        <ecNumber evidence="2">2.7.11.1</ecNumber>
    </recommendedName>
</protein>
<keyword evidence="10" id="KW-1185">Reference proteome</keyword>
<dbReference type="PROSITE" id="PS50011">
    <property type="entry name" value="PROTEIN_KINASE_DOM"/>
    <property type="match status" value="1"/>
</dbReference>
<dbReference type="Pfam" id="PF00069">
    <property type="entry name" value="Pkinase"/>
    <property type="match status" value="1"/>
</dbReference>
<feature type="domain" description="Protein kinase" evidence="8">
    <location>
        <begin position="46"/>
        <end position="341"/>
    </location>
</feature>
<evidence type="ECO:0000259" key="8">
    <source>
        <dbReference type="PROSITE" id="PS50011"/>
    </source>
</evidence>
<dbReference type="Proteomes" id="UP001190700">
    <property type="component" value="Unassembled WGS sequence"/>
</dbReference>
<evidence type="ECO:0000256" key="1">
    <source>
        <dbReference type="ARBA" id="ARBA00009903"/>
    </source>
</evidence>
<dbReference type="InterPro" id="IPR011009">
    <property type="entry name" value="Kinase-like_dom_sf"/>
</dbReference>
<dbReference type="PANTHER" id="PTHR45637">
    <property type="entry name" value="FLIPPASE KINASE 1-RELATED"/>
    <property type="match status" value="1"/>
</dbReference>
<dbReference type="SUPFAM" id="SSF56112">
    <property type="entry name" value="Protein kinase-like (PK-like)"/>
    <property type="match status" value="1"/>
</dbReference>
<keyword evidence="4" id="KW-0808">Transferase</keyword>
<comment type="similarity">
    <text evidence="1">Belongs to the protein kinase superfamily. AGC Ser/Thr protein kinase family.</text>
</comment>
<proteinExistence type="inferred from homology"/>
<organism evidence="9 10">
    <name type="scientific">Cymbomonas tetramitiformis</name>
    <dbReference type="NCBI Taxonomy" id="36881"/>
    <lineage>
        <taxon>Eukaryota</taxon>
        <taxon>Viridiplantae</taxon>
        <taxon>Chlorophyta</taxon>
        <taxon>Pyramimonadophyceae</taxon>
        <taxon>Pyramimonadales</taxon>
        <taxon>Pyramimonadaceae</taxon>
        <taxon>Cymbomonas</taxon>
    </lineage>
</organism>
<keyword evidence="3" id="KW-0723">Serine/threonine-protein kinase</keyword>
<evidence type="ECO:0000313" key="9">
    <source>
        <dbReference type="EMBL" id="KAK3276565.1"/>
    </source>
</evidence>
<dbReference type="InterPro" id="IPR008271">
    <property type="entry name" value="Ser/Thr_kinase_AS"/>
</dbReference>
<dbReference type="EC" id="2.7.11.1" evidence="2"/>
<dbReference type="Gene3D" id="1.10.510.10">
    <property type="entry name" value="Transferase(Phosphotransferase) domain 1"/>
    <property type="match status" value="1"/>
</dbReference>
<evidence type="ECO:0000256" key="6">
    <source>
        <dbReference type="ARBA" id="ARBA00022777"/>
    </source>
</evidence>
<keyword evidence="6" id="KW-0418">Kinase</keyword>
<dbReference type="SMART" id="SM00220">
    <property type="entry name" value="S_TKc"/>
    <property type="match status" value="1"/>
</dbReference>
<comment type="caution">
    <text evidence="9">The sequence shown here is derived from an EMBL/GenBank/DDBJ whole genome shotgun (WGS) entry which is preliminary data.</text>
</comment>
<evidence type="ECO:0000256" key="4">
    <source>
        <dbReference type="ARBA" id="ARBA00022679"/>
    </source>
</evidence>
<dbReference type="GO" id="GO:0004674">
    <property type="term" value="F:protein serine/threonine kinase activity"/>
    <property type="evidence" value="ECO:0007669"/>
    <property type="project" value="UniProtKB-KW"/>
</dbReference>
<dbReference type="EMBL" id="LGRX02006489">
    <property type="protein sequence ID" value="KAK3276565.1"/>
    <property type="molecule type" value="Genomic_DNA"/>
</dbReference>
<name>A0AAE0GE49_9CHLO</name>
<reference evidence="9 10" key="1">
    <citation type="journal article" date="2015" name="Genome Biol. Evol.">
        <title>Comparative Genomics of a Bacterivorous Green Alga Reveals Evolutionary Causalities and Consequences of Phago-Mixotrophic Mode of Nutrition.</title>
        <authorList>
            <person name="Burns J.A."/>
            <person name="Paasch A."/>
            <person name="Narechania A."/>
            <person name="Kim E."/>
        </authorList>
    </citation>
    <scope>NUCLEOTIDE SEQUENCE [LARGE SCALE GENOMIC DNA]</scope>
    <source>
        <strain evidence="9 10">PLY_AMNH</strain>
    </source>
</reference>
<dbReference type="GO" id="GO:0005524">
    <property type="term" value="F:ATP binding"/>
    <property type="evidence" value="ECO:0007669"/>
    <property type="project" value="UniProtKB-KW"/>
</dbReference>
<dbReference type="PROSITE" id="PS00108">
    <property type="entry name" value="PROTEIN_KINASE_ST"/>
    <property type="match status" value="1"/>
</dbReference>
<sequence>MEDPCNLLQIIPPYAQNNFENPISSEWDAIRHAAETAGGSLGLESYKHVKKLQTGAFGSVQVVQLNGSKFQFALKQVNICSSSQTTWAEDAPGKENADIKVNPQLVQRAAQELKVLEKAFACPYVITAYDAFLSPCRSCFNIVSELCREDMCDLLSQLKPGRLPEDLVRIYAAEVLLALEELHRLGFVYRDLKLENVLIRDNKHIVLSDFDLSLDWNPKVTEEGKKTGENNKMFGTMDYLAPEVIQGAPHGPTADFWAFGVLIYEMLYGSRPFAAWSQERTFYNITTRHIELPETPTVSDEAQSLLRGLFKRCGPGPVTNVSARLGWGPSGAQNIREHEFFESIDFDALDAVDVASMYEQLPRKPKASTQATT</sequence>
<dbReference type="AlphaFoldDB" id="A0AAE0GE49"/>
<evidence type="ECO:0000256" key="7">
    <source>
        <dbReference type="ARBA" id="ARBA00022840"/>
    </source>
</evidence>
<evidence type="ECO:0000313" key="10">
    <source>
        <dbReference type="Proteomes" id="UP001190700"/>
    </source>
</evidence>
<dbReference type="InterPro" id="IPR000719">
    <property type="entry name" value="Prot_kinase_dom"/>
</dbReference>
<keyword evidence="7" id="KW-0067">ATP-binding</keyword>
<accession>A0AAE0GE49</accession>
<evidence type="ECO:0000256" key="3">
    <source>
        <dbReference type="ARBA" id="ARBA00022527"/>
    </source>
</evidence>
<evidence type="ECO:0000256" key="5">
    <source>
        <dbReference type="ARBA" id="ARBA00022741"/>
    </source>
</evidence>
<gene>
    <name evidence="9" type="ORF">CYMTET_15365</name>
</gene>
<dbReference type="Gene3D" id="3.30.200.20">
    <property type="entry name" value="Phosphorylase Kinase, domain 1"/>
    <property type="match status" value="1"/>
</dbReference>
<keyword evidence="5" id="KW-0547">Nucleotide-binding</keyword>